<organism evidence="2">
    <name type="scientific">marine metagenome</name>
    <dbReference type="NCBI Taxonomy" id="408172"/>
    <lineage>
        <taxon>unclassified sequences</taxon>
        <taxon>metagenomes</taxon>
        <taxon>ecological metagenomes</taxon>
    </lineage>
</organism>
<accession>A0A381TUR0</accession>
<feature type="domain" description="Rhodanese" evidence="1">
    <location>
        <begin position="56"/>
        <end position="82"/>
    </location>
</feature>
<dbReference type="SUPFAM" id="SSF52821">
    <property type="entry name" value="Rhodanese/Cell cycle control phosphatase"/>
    <property type="match status" value="1"/>
</dbReference>
<dbReference type="InterPro" id="IPR036873">
    <property type="entry name" value="Rhodanese-like_dom_sf"/>
</dbReference>
<dbReference type="InterPro" id="IPR001763">
    <property type="entry name" value="Rhodanese-like_dom"/>
</dbReference>
<dbReference type="PROSITE" id="PS00380">
    <property type="entry name" value="RHODANESE_1"/>
    <property type="match status" value="1"/>
</dbReference>
<dbReference type="Gene3D" id="3.40.250.10">
    <property type="entry name" value="Rhodanese-like domain"/>
    <property type="match status" value="1"/>
</dbReference>
<dbReference type="InterPro" id="IPR001307">
    <property type="entry name" value="Thiosulphate_STrfase_CS"/>
</dbReference>
<dbReference type="GO" id="GO:0004792">
    <property type="term" value="F:thiosulfate-cyanide sulfurtransferase activity"/>
    <property type="evidence" value="ECO:0007669"/>
    <property type="project" value="InterPro"/>
</dbReference>
<gene>
    <name evidence="2" type="ORF">METZ01_LOCUS72408</name>
</gene>
<sequence>MKPDTTSATLILSRKIRGVFWPVFGLVLMGLSPNHYPQTEVYPKLLITPKTLKSIPLEQRVIVDTRTKLKFLMGHIPGAVNLNSWREFTSKKNGIKGL</sequence>
<feature type="non-terminal residue" evidence="2">
    <location>
        <position position="98"/>
    </location>
</feature>
<dbReference type="AlphaFoldDB" id="A0A381TUR0"/>
<evidence type="ECO:0000259" key="1">
    <source>
        <dbReference type="PROSITE" id="PS50206"/>
    </source>
</evidence>
<protein>
    <recommendedName>
        <fullName evidence="1">Rhodanese domain-containing protein</fullName>
    </recommendedName>
</protein>
<evidence type="ECO:0000313" key="2">
    <source>
        <dbReference type="EMBL" id="SVA19554.1"/>
    </source>
</evidence>
<dbReference type="Pfam" id="PF00581">
    <property type="entry name" value="Rhodanese"/>
    <property type="match status" value="1"/>
</dbReference>
<name>A0A381TUR0_9ZZZZ</name>
<dbReference type="PROSITE" id="PS50206">
    <property type="entry name" value="RHODANESE_3"/>
    <property type="match status" value="1"/>
</dbReference>
<dbReference type="EMBL" id="UINC01005170">
    <property type="protein sequence ID" value="SVA19554.1"/>
    <property type="molecule type" value="Genomic_DNA"/>
</dbReference>
<reference evidence="2" key="1">
    <citation type="submission" date="2018-05" db="EMBL/GenBank/DDBJ databases">
        <authorList>
            <person name="Lanie J.A."/>
            <person name="Ng W.-L."/>
            <person name="Kazmierczak K.M."/>
            <person name="Andrzejewski T.M."/>
            <person name="Davidsen T.M."/>
            <person name="Wayne K.J."/>
            <person name="Tettelin H."/>
            <person name="Glass J.I."/>
            <person name="Rusch D."/>
            <person name="Podicherti R."/>
            <person name="Tsui H.-C.T."/>
            <person name="Winkler M.E."/>
        </authorList>
    </citation>
    <scope>NUCLEOTIDE SEQUENCE</scope>
</reference>
<proteinExistence type="predicted"/>